<accession>A0A072NGZ2</accession>
<dbReference type="AlphaFoldDB" id="A0A072NGZ2"/>
<name>A0A072NGZ2_SCHAZ</name>
<proteinExistence type="predicted"/>
<evidence type="ECO:0000313" key="2">
    <source>
        <dbReference type="Proteomes" id="UP000027936"/>
    </source>
</evidence>
<protein>
    <submittedName>
        <fullName evidence="1">Uncharacterized protein</fullName>
    </submittedName>
</protein>
<gene>
    <name evidence="1" type="ORF">M670_04048</name>
</gene>
<organism evidence="1 2">
    <name type="scientific">Schinkia azotoformans MEV2011</name>
    <dbReference type="NCBI Taxonomy" id="1348973"/>
    <lineage>
        <taxon>Bacteria</taxon>
        <taxon>Bacillati</taxon>
        <taxon>Bacillota</taxon>
        <taxon>Bacilli</taxon>
        <taxon>Bacillales</taxon>
        <taxon>Bacillaceae</taxon>
        <taxon>Calidifontibacillus/Schinkia group</taxon>
        <taxon>Schinkia</taxon>
    </lineage>
</organism>
<sequence>MIAVPILLNGQVTEKREKSKSVETQSIITTSIKYGKD</sequence>
<dbReference type="Proteomes" id="UP000027936">
    <property type="component" value="Unassembled WGS sequence"/>
</dbReference>
<comment type="caution">
    <text evidence="1">The sequence shown here is derived from an EMBL/GenBank/DDBJ whole genome shotgun (WGS) entry which is preliminary data.</text>
</comment>
<reference evidence="1 2" key="1">
    <citation type="submission" date="2014-04" db="EMBL/GenBank/DDBJ databases">
        <title>Draft genome sequence of Bacillus azotoformans MEV2011, a (co-) denitrifying strain unable to grow in the presence of oxygen.</title>
        <authorList>
            <person name="Nielsen M."/>
            <person name="Schreiber L."/>
            <person name="Finster K."/>
            <person name="Schramm A."/>
        </authorList>
    </citation>
    <scope>NUCLEOTIDE SEQUENCE [LARGE SCALE GENOMIC DNA]</scope>
    <source>
        <strain evidence="1 2">MEV2011</strain>
    </source>
</reference>
<dbReference type="EMBL" id="JJRY01000022">
    <property type="protein sequence ID" value="KEF36796.1"/>
    <property type="molecule type" value="Genomic_DNA"/>
</dbReference>
<evidence type="ECO:0000313" key="1">
    <source>
        <dbReference type="EMBL" id="KEF36796.1"/>
    </source>
</evidence>